<dbReference type="InParanoid" id="A0A067QR08"/>
<feature type="compositionally biased region" description="Basic and acidic residues" evidence="1">
    <location>
        <begin position="319"/>
        <end position="329"/>
    </location>
</feature>
<dbReference type="OrthoDB" id="74813at2759"/>
<name>A0A067QR08_9AGAM</name>
<evidence type="ECO:0008006" key="4">
    <source>
        <dbReference type="Google" id="ProtNLM"/>
    </source>
</evidence>
<protein>
    <recommendedName>
        <fullName evidence="4">Coilin</fullName>
    </recommendedName>
</protein>
<dbReference type="Proteomes" id="UP000027265">
    <property type="component" value="Unassembled WGS sequence"/>
</dbReference>
<evidence type="ECO:0000256" key="1">
    <source>
        <dbReference type="SAM" id="MobiDB-lite"/>
    </source>
</evidence>
<feature type="compositionally biased region" description="Basic and acidic residues" evidence="1">
    <location>
        <begin position="252"/>
        <end position="263"/>
    </location>
</feature>
<feature type="compositionally biased region" description="Basic residues" evidence="1">
    <location>
        <begin position="369"/>
        <end position="378"/>
    </location>
</feature>
<reference evidence="3" key="1">
    <citation type="journal article" date="2014" name="Proc. Natl. Acad. Sci. U.S.A.">
        <title>Extensive sampling of basidiomycete genomes demonstrates inadequacy of the white-rot/brown-rot paradigm for wood decay fungi.</title>
        <authorList>
            <person name="Riley R."/>
            <person name="Salamov A.A."/>
            <person name="Brown D.W."/>
            <person name="Nagy L.G."/>
            <person name="Floudas D."/>
            <person name="Held B.W."/>
            <person name="Levasseur A."/>
            <person name="Lombard V."/>
            <person name="Morin E."/>
            <person name="Otillar R."/>
            <person name="Lindquist E.A."/>
            <person name="Sun H."/>
            <person name="LaButti K.M."/>
            <person name="Schmutz J."/>
            <person name="Jabbour D."/>
            <person name="Luo H."/>
            <person name="Baker S.E."/>
            <person name="Pisabarro A.G."/>
            <person name="Walton J.D."/>
            <person name="Blanchette R.A."/>
            <person name="Henrissat B."/>
            <person name="Martin F."/>
            <person name="Cullen D."/>
            <person name="Hibbett D.S."/>
            <person name="Grigoriev I.V."/>
        </authorList>
    </citation>
    <scope>NUCLEOTIDE SEQUENCE [LARGE SCALE GENOMIC DNA]</scope>
    <source>
        <strain evidence="3">MUCL 33604</strain>
    </source>
</reference>
<organism evidence="2 3">
    <name type="scientific">Jaapia argillacea MUCL 33604</name>
    <dbReference type="NCBI Taxonomy" id="933084"/>
    <lineage>
        <taxon>Eukaryota</taxon>
        <taxon>Fungi</taxon>
        <taxon>Dikarya</taxon>
        <taxon>Basidiomycota</taxon>
        <taxon>Agaricomycotina</taxon>
        <taxon>Agaricomycetes</taxon>
        <taxon>Agaricomycetidae</taxon>
        <taxon>Jaapiales</taxon>
        <taxon>Jaapiaceae</taxon>
        <taxon>Jaapia</taxon>
    </lineage>
</organism>
<feature type="region of interest" description="Disordered" evidence="1">
    <location>
        <begin position="304"/>
        <end position="395"/>
    </location>
</feature>
<feature type="compositionally biased region" description="Polar residues" evidence="1">
    <location>
        <begin position="305"/>
        <end position="318"/>
    </location>
</feature>
<dbReference type="HOGENOM" id="CLU_017235_0_0_1"/>
<feature type="region of interest" description="Disordered" evidence="1">
    <location>
        <begin position="81"/>
        <end position="268"/>
    </location>
</feature>
<feature type="compositionally biased region" description="Basic residues" evidence="1">
    <location>
        <begin position="203"/>
        <end position="213"/>
    </location>
</feature>
<keyword evidence="3" id="KW-1185">Reference proteome</keyword>
<accession>A0A067QR08</accession>
<dbReference type="EMBL" id="KL197709">
    <property type="protein sequence ID" value="KDQ65136.1"/>
    <property type="molecule type" value="Genomic_DNA"/>
</dbReference>
<evidence type="ECO:0000313" key="3">
    <source>
        <dbReference type="Proteomes" id="UP000027265"/>
    </source>
</evidence>
<feature type="compositionally biased region" description="Pro residues" evidence="1">
    <location>
        <begin position="331"/>
        <end position="341"/>
    </location>
</feature>
<sequence>MPRIRVQCTEPAVRAWFNISQDLLSIQDLKYSLCRNLLPAVNPEAVSLSLDNFELLDDSPVDIVRDGDLILIKLSAAVHRSKRKASPTPVAPRKRLKQSSVAPPIRATHPPPSVSSSEDTSDDTSTEDTSSEDDSSSSSEESEEDSDSDSDSDSSSPPSIYKNPPKQHVPPRTAPKPKAPITARTPSKPPVPPGHGKPQTQNRNHRRKLKRQHEKQAKASASGPLLPAHAISTANAIPLGPHLPSQDQPMDEDVHVEVNETDRQPSTPAERMIMMALSLNSNKNKKRNFKASMNKPLPEKIIFGASSSSAPLADNSTPSEREWDKDKAPDPQFPHPHPRLVPPSELQERGELPPNIFVTSVDVEEGMHGKKRKGKGKRRDNVASPPLEGQDERQGEVCLDYGTANGVDEDVSTTSTNFLKDDGTPNIDLVQHKWDTLTVITQLDQLKPGILIGWKALGVNPATYSPEILLHLARIIAINTTHLDVVSFLPNIASFGVDGLAEEPEEESYELAEVLGGGWKLIG</sequence>
<gene>
    <name evidence="2" type="ORF">JAAARDRAFT_188385</name>
</gene>
<feature type="compositionally biased region" description="Acidic residues" evidence="1">
    <location>
        <begin position="119"/>
        <end position="152"/>
    </location>
</feature>
<dbReference type="STRING" id="933084.A0A067QR08"/>
<proteinExistence type="predicted"/>
<dbReference type="AlphaFoldDB" id="A0A067QR08"/>
<evidence type="ECO:0000313" key="2">
    <source>
        <dbReference type="EMBL" id="KDQ65136.1"/>
    </source>
</evidence>